<reference evidence="1 2" key="1">
    <citation type="submission" date="2015-10" db="EMBL/GenBank/DDBJ databases">
        <title>Draft genome sequence of Streptomyces pseudovenezuelae DSM 40212, type strain for the species Streptomyces pseudovenezuelae.</title>
        <authorList>
            <person name="Ruckert C."/>
            <person name="Winkler A."/>
            <person name="Kalinowski J."/>
            <person name="Kampfer P."/>
            <person name="Glaeser S."/>
        </authorList>
    </citation>
    <scope>NUCLEOTIDE SEQUENCE [LARGE SCALE GENOMIC DNA]</scope>
    <source>
        <strain evidence="1 2">DSM 40212</strain>
    </source>
</reference>
<dbReference type="RefSeq" id="WP_031040540.1">
    <property type="nucleotide sequence ID" value="NZ_JBEYZI010000030.1"/>
</dbReference>
<dbReference type="Proteomes" id="UP000053039">
    <property type="component" value="Unassembled WGS sequence"/>
</dbReference>
<proteinExistence type="predicted"/>
<dbReference type="OrthoDB" id="4321441at2"/>
<accession>A0A101N1E1</accession>
<dbReference type="EMBL" id="LMWM01000030">
    <property type="protein sequence ID" value="KUM84759.1"/>
    <property type="molecule type" value="Genomic_DNA"/>
</dbReference>
<name>A0A101N1E1_9ACTN</name>
<evidence type="ECO:0000313" key="2">
    <source>
        <dbReference type="Proteomes" id="UP000053039"/>
    </source>
</evidence>
<sequence>MSTTVSDLLESARLPVAPRSGADVAAGLRRLAAEASRRTPTTEVTRAAQAGQRLAVVCRWVLNEPDAAAHVAKIAEGPDRGPLTEEELDVDGALVYACLLSLTGHPESAQFWWQLAAGAGSRAAAYCLHLHHLCVGESRRARHWFHQLTHSMADTAPPDAAFLDGLEIFARYVRANGSGAHAPTGRLESEVDRLAARTPHSSVIVARPDRQLVARLQEFSRGR</sequence>
<comment type="caution">
    <text evidence="1">The sequence shown here is derived from an EMBL/GenBank/DDBJ whole genome shotgun (WGS) entry which is preliminary data.</text>
</comment>
<evidence type="ECO:0000313" key="1">
    <source>
        <dbReference type="EMBL" id="KUM84759.1"/>
    </source>
</evidence>
<organism evidence="1 2">
    <name type="scientific">Streptomyces pseudovenezuelae</name>
    <dbReference type="NCBI Taxonomy" id="67350"/>
    <lineage>
        <taxon>Bacteria</taxon>
        <taxon>Bacillati</taxon>
        <taxon>Actinomycetota</taxon>
        <taxon>Actinomycetes</taxon>
        <taxon>Kitasatosporales</taxon>
        <taxon>Streptomycetaceae</taxon>
        <taxon>Streptomyces</taxon>
        <taxon>Streptomyces aurantiacus group</taxon>
    </lineage>
</organism>
<gene>
    <name evidence="1" type="ORF">AQI94_29835</name>
</gene>
<protein>
    <submittedName>
        <fullName evidence="1">Uncharacterized protein</fullName>
    </submittedName>
</protein>
<dbReference type="AlphaFoldDB" id="A0A101N1E1"/>